<organism evidence="1 2">
    <name type="scientific">Clostridium butyricum</name>
    <dbReference type="NCBI Taxonomy" id="1492"/>
    <lineage>
        <taxon>Bacteria</taxon>
        <taxon>Bacillati</taxon>
        <taxon>Bacillota</taxon>
        <taxon>Clostridia</taxon>
        <taxon>Eubacteriales</taxon>
        <taxon>Clostridiaceae</taxon>
        <taxon>Clostridium</taxon>
    </lineage>
</organism>
<dbReference type="RefSeq" id="WP_043666074.1">
    <property type="nucleotide sequence ID" value="NZ_CP053374.1"/>
</dbReference>
<proteinExistence type="predicted"/>
<dbReference type="AlphaFoldDB" id="A0A2S7F966"/>
<name>A0A2S7F966_CLOBU</name>
<reference evidence="1 2" key="1">
    <citation type="submission" date="2016-01" db="EMBL/GenBank/DDBJ databases">
        <title>Characterization of the Clostridium difficile lineages that are prevalent in Hong Kong and China.</title>
        <authorList>
            <person name="Kwok J.S.-L."/>
            <person name="Lam W.-Y."/>
            <person name="Ip M."/>
            <person name="Chan T.-F."/>
            <person name="Hawkey P.M."/>
            <person name="Tsui S.K.-W."/>
        </authorList>
    </citation>
    <scope>NUCLEOTIDE SEQUENCE [LARGE SCALE GENOMIC DNA]</scope>
    <source>
        <strain evidence="1 2">300064</strain>
    </source>
</reference>
<accession>A0A2S7F966</accession>
<evidence type="ECO:0000313" key="1">
    <source>
        <dbReference type="EMBL" id="PPV14011.1"/>
    </source>
</evidence>
<sequence>MGNLYNQMDEHLSEIPLNIYSPVFKDMMEQLDRELENVLKNVYEGKFESGDIKLSLNVEIVDAISDLPYEDKETGEIITKEIAYKKPRFKYNTASTLKKKHEVKGEYDEKREIALEDDGFIARKLIDPQIRFSIEDKK</sequence>
<dbReference type="Proteomes" id="UP000238081">
    <property type="component" value="Unassembled WGS sequence"/>
</dbReference>
<evidence type="ECO:0000313" key="2">
    <source>
        <dbReference type="Proteomes" id="UP000238081"/>
    </source>
</evidence>
<comment type="caution">
    <text evidence="1">The sequence shown here is derived from an EMBL/GenBank/DDBJ whole genome shotgun (WGS) entry which is preliminary data.</text>
</comment>
<gene>
    <name evidence="1" type="ORF">AWN73_15245</name>
</gene>
<protein>
    <submittedName>
        <fullName evidence="1">Chromosome segregation protein SMC</fullName>
    </submittedName>
</protein>
<dbReference type="EMBL" id="LRDH01000114">
    <property type="protein sequence ID" value="PPV14011.1"/>
    <property type="molecule type" value="Genomic_DNA"/>
</dbReference>